<gene>
    <name evidence="5" type="ORF">H6A19_03235</name>
</gene>
<organism evidence="5 6">
    <name type="scientific">Clostridium saudiense</name>
    <dbReference type="NCBI Taxonomy" id="1414720"/>
    <lineage>
        <taxon>Bacteria</taxon>
        <taxon>Bacillati</taxon>
        <taxon>Bacillota</taxon>
        <taxon>Clostridia</taxon>
        <taxon>Eubacteriales</taxon>
        <taxon>Clostridiaceae</taxon>
        <taxon>Clostridium</taxon>
    </lineage>
</organism>
<comment type="caution">
    <text evidence="5">The sequence shown here is derived from an EMBL/GenBank/DDBJ whole genome shotgun (WGS) entry which is preliminary data.</text>
</comment>
<keyword evidence="1" id="KW-1277">Toxin-antitoxin system</keyword>
<evidence type="ECO:0008006" key="7">
    <source>
        <dbReference type="Google" id="ProtNLM"/>
    </source>
</evidence>
<dbReference type="Proteomes" id="UP000767334">
    <property type="component" value="Unassembled WGS sequence"/>
</dbReference>
<evidence type="ECO:0000256" key="1">
    <source>
        <dbReference type="ARBA" id="ARBA00022649"/>
    </source>
</evidence>
<dbReference type="RefSeq" id="WP_204571877.1">
    <property type="nucleotide sequence ID" value="NZ_JACJLL010000011.1"/>
</dbReference>
<proteinExistence type="inferred from homology"/>
<dbReference type="Gene3D" id="1.20.120.580">
    <property type="entry name" value="bsu32300-like"/>
    <property type="match status" value="1"/>
</dbReference>
<accession>A0ABS2FCW1</accession>
<dbReference type="EMBL" id="JACJLL010000011">
    <property type="protein sequence ID" value="MBM6818365.1"/>
    <property type="molecule type" value="Genomic_DNA"/>
</dbReference>
<keyword evidence="3" id="KW-0378">Hydrolase</keyword>
<evidence type="ECO:0000313" key="5">
    <source>
        <dbReference type="EMBL" id="MBM6818365.1"/>
    </source>
</evidence>
<dbReference type="InterPro" id="IPR008201">
    <property type="entry name" value="HepT-like"/>
</dbReference>
<evidence type="ECO:0000256" key="3">
    <source>
        <dbReference type="ARBA" id="ARBA00022801"/>
    </source>
</evidence>
<comment type="similarity">
    <text evidence="4">Belongs to the HepT RNase toxin family.</text>
</comment>
<keyword evidence="2" id="KW-0540">Nuclease</keyword>
<evidence type="ECO:0000256" key="2">
    <source>
        <dbReference type="ARBA" id="ARBA00022722"/>
    </source>
</evidence>
<evidence type="ECO:0000256" key="4">
    <source>
        <dbReference type="ARBA" id="ARBA00024207"/>
    </source>
</evidence>
<dbReference type="Pfam" id="PF01934">
    <property type="entry name" value="HepT-like"/>
    <property type="match status" value="1"/>
</dbReference>
<evidence type="ECO:0000313" key="6">
    <source>
        <dbReference type="Proteomes" id="UP000767334"/>
    </source>
</evidence>
<protein>
    <recommendedName>
        <fullName evidence="7">DUF86 domain-containing protein</fullName>
    </recommendedName>
</protein>
<name>A0ABS2FCW1_9CLOT</name>
<keyword evidence="6" id="KW-1185">Reference proteome</keyword>
<sequence>MVNYSRVVKLLEDYKEWKIECFECIEEITNNKNEKIKKILFHSMRAYFLDFHILCEDFISISLKELNKFKIGISAIEGMEILKDSSCISDDFFHFYFISRKLRNRLAHRYKLPKDEELLLNLNDNLKSIEELESVIATLLK</sequence>
<reference evidence="5 6" key="1">
    <citation type="journal article" date="2021" name="Sci. Rep.">
        <title>The distribution of antibiotic resistance genes in chicken gut microbiota commensals.</title>
        <authorList>
            <person name="Juricova H."/>
            <person name="Matiasovicova J."/>
            <person name="Kubasova T."/>
            <person name="Cejkova D."/>
            <person name="Rychlik I."/>
        </authorList>
    </citation>
    <scope>NUCLEOTIDE SEQUENCE [LARGE SCALE GENOMIC DNA]</scope>
    <source>
        <strain evidence="5 6">An435</strain>
    </source>
</reference>
<dbReference type="InterPro" id="IPR037038">
    <property type="entry name" value="HepT-like_sf"/>
</dbReference>